<sequence>MFTTEYESANKVRDLIKAETDLNDKPRAESNSGSDDCKQVEADFILGNRVRNIVPSGSDSNLKKKTRARLNQANLSWKQSTTKIMPAHLVLNLNQVGQSDPKPTDNTSLSPTPLVKLKPLPSHLKYAYLGNDQQFPIMIANNLHQEQEHKLLHVLRQHKKAIGWKLSDLRRINPVIYMHRILVEKAHPIRQQQRRLNSAILDMVKKEVTKLLAAGIINPISNS</sequence>
<feature type="non-terminal residue" evidence="1">
    <location>
        <position position="1"/>
    </location>
</feature>
<proteinExistence type="predicted"/>
<name>A0A371FGY6_MUCPR</name>
<protein>
    <recommendedName>
        <fullName evidence="3">Reverse transcriptase domain-containing protein</fullName>
    </recommendedName>
</protein>
<dbReference type="AlphaFoldDB" id="A0A371FGY6"/>
<organism evidence="1 2">
    <name type="scientific">Mucuna pruriens</name>
    <name type="common">Velvet bean</name>
    <name type="synonym">Dolichos pruriens</name>
    <dbReference type="NCBI Taxonomy" id="157652"/>
    <lineage>
        <taxon>Eukaryota</taxon>
        <taxon>Viridiplantae</taxon>
        <taxon>Streptophyta</taxon>
        <taxon>Embryophyta</taxon>
        <taxon>Tracheophyta</taxon>
        <taxon>Spermatophyta</taxon>
        <taxon>Magnoliopsida</taxon>
        <taxon>eudicotyledons</taxon>
        <taxon>Gunneridae</taxon>
        <taxon>Pentapetalae</taxon>
        <taxon>rosids</taxon>
        <taxon>fabids</taxon>
        <taxon>Fabales</taxon>
        <taxon>Fabaceae</taxon>
        <taxon>Papilionoideae</taxon>
        <taxon>50 kb inversion clade</taxon>
        <taxon>NPAAA clade</taxon>
        <taxon>indigoferoid/millettioid clade</taxon>
        <taxon>Phaseoleae</taxon>
        <taxon>Mucuna</taxon>
    </lineage>
</organism>
<reference evidence="1" key="1">
    <citation type="submission" date="2018-05" db="EMBL/GenBank/DDBJ databases">
        <title>Draft genome of Mucuna pruriens seed.</title>
        <authorList>
            <person name="Nnadi N.E."/>
            <person name="Vos R."/>
            <person name="Hasami M.H."/>
            <person name="Devisetty U.K."/>
            <person name="Aguiy J.C."/>
        </authorList>
    </citation>
    <scope>NUCLEOTIDE SEQUENCE [LARGE SCALE GENOMIC DNA]</scope>
    <source>
        <strain evidence="1">JCA_2017</strain>
    </source>
</reference>
<dbReference type="Gene3D" id="3.10.10.10">
    <property type="entry name" value="HIV Type 1 Reverse Transcriptase, subunit A, domain 1"/>
    <property type="match status" value="1"/>
</dbReference>
<evidence type="ECO:0000313" key="1">
    <source>
        <dbReference type="EMBL" id="RDX77578.1"/>
    </source>
</evidence>
<dbReference type="InterPro" id="IPR043502">
    <property type="entry name" value="DNA/RNA_pol_sf"/>
</dbReference>
<gene>
    <name evidence="1" type="ORF">CR513_42274</name>
</gene>
<evidence type="ECO:0000313" key="2">
    <source>
        <dbReference type="Proteomes" id="UP000257109"/>
    </source>
</evidence>
<accession>A0A371FGY6</accession>
<keyword evidence="2" id="KW-1185">Reference proteome</keyword>
<comment type="caution">
    <text evidence="1">The sequence shown here is derived from an EMBL/GenBank/DDBJ whole genome shotgun (WGS) entry which is preliminary data.</text>
</comment>
<evidence type="ECO:0008006" key="3">
    <source>
        <dbReference type="Google" id="ProtNLM"/>
    </source>
</evidence>
<dbReference type="Proteomes" id="UP000257109">
    <property type="component" value="Unassembled WGS sequence"/>
</dbReference>
<dbReference type="SUPFAM" id="SSF56672">
    <property type="entry name" value="DNA/RNA polymerases"/>
    <property type="match status" value="1"/>
</dbReference>
<dbReference type="EMBL" id="QJKJ01009137">
    <property type="protein sequence ID" value="RDX77578.1"/>
    <property type="molecule type" value="Genomic_DNA"/>
</dbReference>